<keyword evidence="7 8" id="KW-0998">Cell outer membrane</keyword>
<keyword evidence="4 8" id="KW-0812">Transmembrane</keyword>
<dbReference type="Pfam" id="PF00593">
    <property type="entry name" value="TonB_dep_Rec_b-barrel"/>
    <property type="match status" value="1"/>
</dbReference>
<evidence type="ECO:0000313" key="13">
    <source>
        <dbReference type="EMBL" id="MCZ4244187.1"/>
    </source>
</evidence>
<dbReference type="Pfam" id="PF13715">
    <property type="entry name" value="CarbopepD_reg_2"/>
    <property type="match status" value="1"/>
</dbReference>
<dbReference type="InterPro" id="IPR018247">
    <property type="entry name" value="EF_Hand_1_Ca_BS"/>
</dbReference>
<organism evidence="13 14">
    <name type="scientific">Pedobacter punctiformis</name>
    <dbReference type="NCBI Taxonomy" id="3004097"/>
    <lineage>
        <taxon>Bacteria</taxon>
        <taxon>Pseudomonadati</taxon>
        <taxon>Bacteroidota</taxon>
        <taxon>Sphingobacteriia</taxon>
        <taxon>Sphingobacteriales</taxon>
        <taxon>Sphingobacteriaceae</taxon>
        <taxon>Pedobacter</taxon>
    </lineage>
</organism>
<dbReference type="InterPro" id="IPR012910">
    <property type="entry name" value="Plug_dom"/>
</dbReference>
<keyword evidence="10" id="KW-0732">Signal</keyword>
<dbReference type="Pfam" id="PF07715">
    <property type="entry name" value="Plug"/>
    <property type="match status" value="1"/>
</dbReference>
<dbReference type="InterPro" id="IPR000531">
    <property type="entry name" value="Beta-barrel_TonB"/>
</dbReference>
<dbReference type="Gene3D" id="2.40.170.20">
    <property type="entry name" value="TonB-dependent receptor, beta-barrel domain"/>
    <property type="match status" value="1"/>
</dbReference>
<evidence type="ECO:0000256" key="4">
    <source>
        <dbReference type="ARBA" id="ARBA00022692"/>
    </source>
</evidence>
<evidence type="ECO:0000256" key="3">
    <source>
        <dbReference type="ARBA" id="ARBA00022452"/>
    </source>
</evidence>
<dbReference type="InterPro" id="IPR023996">
    <property type="entry name" value="TonB-dep_OMP_SusC/RagA"/>
</dbReference>
<evidence type="ECO:0000259" key="11">
    <source>
        <dbReference type="Pfam" id="PF00593"/>
    </source>
</evidence>
<evidence type="ECO:0000256" key="6">
    <source>
        <dbReference type="ARBA" id="ARBA00023136"/>
    </source>
</evidence>
<evidence type="ECO:0000256" key="1">
    <source>
        <dbReference type="ARBA" id="ARBA00004571"/>
    </source>
</evidence>
<dbReference type="Proteomes" id="UP001144347">
    <property type="component" value="Unassembled WGS sequence"/>
</dbReference>
<evidence type="ECO:0000256" key="5">
    <source>
        <dbReference type="ARBA" id="ARBA00023077"/>
    </source>
</evidence>
<comment type="similarity">
    <text evidence="8 9">Belongs to the TonB-dependent receptor family.</text>
</comment>
<sequence>MKRYIYGLCLVLAIFVKNTVQAQTAQVVSGVVSDDKGPIPATSVYQKEATANGTVTDENGRYKLTLKGTSKILVFYSLGYLKKEVNIGSKTTANVTMAEDSKGLEEVVILGFGEKTNKITSTGSISSITGKEIRQSPTSSLQNSLAGRLPGFFSQQRSGQPGKDGANFQIRGISTYQGSTTPLIVVDDIEVTSDQIGMIDQNEIESLTILKDASTTALYGVRGANGVVVIKTRRGQAGKPQLTFRQETGLNSSAMNFDTNDGYTTLALLRETTAEQYLDPATQYPKYFGGNNLEHYRLKDDPYNFPFVDWWKELTQKFSMQNRTNFDISGGTQKTKYFVSLGYFNQGGLYNDFTKDEGYNGNYNFDRYNFRSNVDLDPTKDLHIRFDLSGRFGVTNSPNDSPGNGGAPTLQYLWNGQLSAFAYPAYNQNGTYGGSTSGATKINPIANLRWSGYNRDYTNNLAFVSQIDHKLNFITEGLSANVLVSYASDYKFSRNLTRSSSEIPTYYWDPNLNSYMPVVNNLYRLGKLSRTGGYNGSNRLVNLQASLKYNRSFGSHNVSALALLNQTTKSEETVVSNTLITYDPYNVRGITGRVSYNFKQKYLIDFNGAYNGSNKFQSSKLYQFFPSVSVGYNISEEPFFKNNIKFIDNLKIRGSYGMVGNDGIGTTVYAYEKTYSSGSGKPYVFGETPGTTSTGLIEPTLANNNITWETQKDANIGLDLKMFKGKLAFTADFYKKRRKDILTQRASVASSFGASLPFVNLGIVDNKGYEFELTYRDNALSNKLSYFVNAQISHSENKVVFRDEGSSRYPWLGLTGRPVGALFAYQDAGLYQSLADLYTSPKLITSTPLSNTGLGGVKLVDLNGDGIIDQNDMGYIGTNQPEYIAGLSFGFSYKGFDFSTLFQSSFKYLINIQRGIINYSRPENQSIPYNLGRWTPVTAENATFPVLSGSGSTNSPYSTYWAKRGDYVRWKNVEIGYRLPTSIAKKLHVNNIRVYANGYNMGLIYTALPVFIDPESVTGSSNTTNIGDLNEYPQQRIYNFGIQFGL</sequence>
<gene>
    <name evidence="13" type="ORF">O0955_09225</name>
</gene>
<dbReference type="NCBIfam" id="TIGR04056">
    <property type="entry name" value="OMP_RagA_SusC"/>
    <property type="match status" value="1"/>
</dbReference>
<evidence type="ECO:0000259" key="12">
    <source>
        <dbReference type="Pfam" id="PF07715"/>
    </source>
</evidence>
<dbReference type="EMBL" id="JAPWGM010000003">
    <property type="protein sequence ID" value="MCZ4244187.1"/>
    <property type="molecule type" value="Genomic_DNA"/>
</dbReference>
<protein>
    <submittedName>
        <fullName evidence="13">TonB-dependent receptor</fullName>
    </submittedName>
</protein>
<evidence type="ECO:0000256" key="8">
    <source>
        <dbReference type="PROSITE-ProRule" id="PRU01360"/>
    </source>
</evidence>
<dbReference type="InterPro" id="IPR039426">
    <property type="entry name" value="TonB-dep_rcpt-like"/>
</dbReference>
<feature type="domain" description="TonB-dependent receptor plug" evidence="12">
    <location>
        <begin position="118"/>
        <end position="227"/>
    </location>
</feature>
<dbReference type="RefSeq" id="WP_269427261.1">
    <property type="nucleotide sequence ID" value="NZ_JAPWGM010000003.1"/>
</dbReference>
<feature type="signal peptide" evidence="10">
    <location>
        <begin position="1"/>
        <end position="22"/>
    </location>
</feature>
<dbReference type="InterPro" id="IPR036942">
    <property type="entry name" value="Beta-barrel_TonB_sf"/>
</dbReference>
<evidence type="ECO:0000313" key="14">
    <source>
        <dbReference type="Proteomes" id="UP001144347"/>
    </source>
</evidence>
<keyword evidence="13" id="KW-0675">Receptor</keyword>
<keyword evidence="3 8" id="KW-1134">Transmembrane beta strand</keyword>
<keyword evidence="5 9" id="KW-0798">TonB box</keyword>
<comment type="subcellular location">
    <subcellularLocation>
        <location evidence="1 8">Cell outer membrane</location>
        <topology evidence="1 8">Multi-pass membrane protein</topology>
    </subcellularLocation>
</comment>
<dbReference type="InterPro" id="IPR037066">
    <property type="entry name" value="Plug_dom_sf"/>
</dbReference>
<keyword evidence="2 8" id="KW-0813">Transport</keyword>
<dbReference type="NCBIfam" id="TIGR04057">
    <property type="entry name" value="SusC_RagA_signa"/>
    <property type="match status" value="1"/>
</dbReference>
<feature type="chain" id="PRO_5047137140" evidence="10">
    <location>
        <begin position="23"/>
        <end position="1046"/>
    </location>
</feature>
<dbReference type="InterPro" id="IPR023997">
    <property type="entry name" value="TonB-dep_OMP_SusC/RagA_CS"/>
</dbReference>
<name>A0ABT4L905_9SPHI</name>
<dbReference type="Gene3D" id="2.170.130.10">
    <property type="entry name" value="TonB-dependent receptor, plug domain"/>
    <property type="match status" value="1"/>
</dbReference>
<evidence type="ECO:0000256" key="7">
    <source>
        <dbReference type="ARBA" id="ARBA00023237"/>
    </source>
</evidence>
<dbReference type="PROSITE" id="PS00018">
    <property type="entry name" value="EF_HAND_1"/>
    <property type="match status" value="1"/>
</dbReference>
<dbReference type="PROSITE" id="PS52016">
    <property type="entry name" value="TONB_DEPENDENT_REC_3"/>
    <property type="match status" value="1"/>
</dbReference>
<dbReference type="SUPFAM" id="SSF49464">
    <property type="entry name" value="Carboxypeptidase regulatory domain-like"/>
    <property type="match status" value="1"/>
</dbReference>
<feature type="domain" description="TonB-dependent receptor-like beta-barrel" evidence="11">
    <location>
        <begin position="420"/>
        <end position="1000"/>
    </location>
</feature>
<reference evidence="13" key="1">
    <citation type="submission" date="2022-12" db="EMBL/GenBank/DDBJ databases">
        <title>Genome sequence of HCMS5-2.</title>
        <authorList>
            <person name="Woo H."/>
        </authorList>
    </citation>
    <scope>NUCLEOTIDE SEQUENCE</scope>
    <source>
        <strain evidence="13">HCMS5-2</strain>
    </source>
</reference>
<keyword evidence="6 8" id="KW-0472">Membrane</keyword>
<evidence type="ECO:0000256" key="9">
    <source>
        <dbReference type="RuleBase" id="RU003357"/>
    </source>
</evidence>
<accession>A0ABT4L905</accession>
<dbReference type="SUPFAM" id="SSF56935">
    <property type="entry name" value="Porins"/>
    <property type="match status" value="1"/>
</dbReference>
<comment type="caution">
    <text evidence="13">The sequence shown here is derived from an EMBL/GenBank/DDBJ whole genome shotgun (WGS) entry which is preliminary data.</text>
</comment>
<proteinExistence type="inferred from homology"/>
<keyword evidence="14" id="KW-1185">Reference proteome</keyword>
<dbReference type="InterPro" id="IPR008969">
    <property type="entry name" value="CarboxyPept-like_regulatory"/>
</dbReference>
<evidence type="ECO:0000256" key="2">
    <source>
        <dbReference type="ARBA" id="ARBA00022448"/>
    </source>
</evidence>
<evidence type="ECO:0000256" key="10">
    <source>
        <dbReference type="SAM" id="SignalP"/>
    </source>
</evidence>